<accession>A0A537IJ39</accession>
<comment type="caution">
    <text evidence="3">The sequence shown here is derived from an EMBL/GenBank/DDBJ whole genome shotgun (WGS) entry which is preliminary data.</text>
</comment>
<reference evidence="3 4" key="1">
    <citation type="journal article" date="2019" name="Nat. Microbiol.">
        <title>Mediterranean grassland soil C-N compound turnover is dependent on rainfall and depth, and is mediated by genomically divergent microorganisms.</title>
        <authorList>
            <person name="Diamond S."/>
            <person name="Andeer P.F."/>
            <person name="Li Z."/>
            <person name="Crits-Christoph A."/>
            <person name="Burstein D."/>
            <person name="Anantharaman K."/>
            <person name="Lane K.R."/>
            <person name="Thomas B.C."/>
            <person name="Pan C."/>
            <person name="Northen T.R."/>
            <person name="Banfield J.F."/>
        </authorList>
    </citation>
    <scope>NUCLEOTIDE SEQUENCE [LARGE SCALE GENOMIC DNA]</scope>
    <source>
        <strain evidence="3">NP_8</strain>
    </source>
</reference>
<dbReference type="Proteomes" id="UP000318834">
    <property type="component" value="Unassembled WGS sequence"/>
</dbReference>
<dbReference type="EMBL" id="VBAP01000115">
    <property type="protein sequence ID" value="TMI71338.1"/>
    <property type="molecule type" value="Genomic_DNA"/>
</dbReference>
<dbReference type="InterPro" id="IPR002823">
    <property type="entry name" value="DUF112_TM"/>
</dbReference>
<organism evidence="3 4">
    <name type="scientific">Candidatus Segetimicrobium genomatis</name>
    <dbReference type="NCBI Taxonomy" id="2569760"/>
    <lineage>
        <taxon>Bacteria</taxon>
        <taxon>Bacillati</taxon>
        <taxon>Candidatus Sysuimicrobiota</taxon>
        <taxon>Candidatus Sysuimicrobiia</taxon>
        <taxon>Candidatus Sysuimicrobiales</taxon>
        <taxon>Candidatus Segetimicrobiaceae</taxon>
        <taxon>Candidatus Segetimicrobium</taxon>
    </lineage>
</organism>
<evidence type="ECO:0000313" key="3">
    <source>
        <dbReference type="EMBL" id="TMI71338.1"/>
    </source>
</evidence>
<dbReference type="AlphaFoldDB" id="A0A537IJ39"/>
<feature type="domain" description="DUF112" evidence="2">
    <location>
        <begin position="18"/>
        <end position="131"/>
    </location>
</feature>
<keyword evidence="1" id="KW-0472">Membrane</keyword>
<dbReference type="PANTHER" id="PTHR35342:SF5">
    <property type="entry name" value="TRICARBOXYLIC TRANSPORT PROTEIN"/>
    <property type="match status" value="1"/>
</dbReference>
<evidence type="ECO:0000256" key="1">
    <source>
        <dbReference type="SAM" id="Phobius"/>
    </source>
</evidence>
<feature type="transmembrane region" description="Helical" evidence="1">
    <location>
        <begin position="107"/>
        <end position="130"/>
    </location>
</feature>
<proteinExistence type="predicted"/>
<dbReference type="Pfam" id="PF01970">
    <property type="entry name" value="TctA"/>
    <property type="match status" value="1"/>
</dbReference>
<keyword evidence="1" id="KW-1133">Transmembrane helix</keyword>
<evidence type="ECO:0000313" key="4">
    <source>
        <dbReference type="Proteomes" id="UP000318834"/>
    </source>
</evidence>
<keyword evidence="1" id="KW-0812">Transmembrane</keyword>
<feature type="non-terminal residue" evidence="3">
    <location>
        <position position="131"/>
    </location>
</feature>
<sequence length="131" mass="13427">MLETFLQALLEVLRWDALSFMLIGVVVGFWVGLLPGIGGATTLALMLPFVYRMAPVQAFAFLLGMHSVVSTTGEITSILFGIPGEATTVATILDGHAMAKKGQAGRALGASLTSSLIGAIVGAAALALAIP</sequence>
<feature type="transmembrane region" description="Helical" evidence="1">
    <location>
        <begin position="20"/>
        <end position="37"/>
    </location>
</feature>
<gene>
    <name evidence="3" type="ORF">E6H05_12640</name>
</gene>
<protein>
    <submittedName>
        <fullName evidence="3">Tripartite tricarboxylate transporter permease</fullName>
    </submittedName>
</protein>
<evidence type="ECO:0000259" key="2">
    <source>
        <dbReference type="Pfam" id="PF01970"/>
    </source>
</evidence>
<name>A0A537IJ39_9BACT</name>
<dbReference type="PANTHER" id="PTHR35342">
    <property type="entry name" value="TRICARBOXYLIC TRANSPORT PROTEIN"/>
    <property type="match status" value="1"/>
</dbReference>